<dbReference type="Pfam" id="PF20789">
    <property type="entry name" value="4HBT_3C"/>
    <property type="match status" value="1"/>
</dbReference>
<dbReference type="AlphaFoldDB" id="A0ABD7V4P5"/>
<dbReference type="InterPro" id="IPR049450">
    <property type="entry name" value="ACOT8-like_C"/>
</dbReference>
<reference evidence="2 3" key="1">
    <citation type="submission" date="2019-02" db="EMBL/GenBank/DDBJ databases">
        <authorList>
            <consortium name="Pathogen Informatics"/>
        </authorList>
    </citation>
    <scope>NUCLEOTIDE SEQUENCE [LARGE SCALE GENOMIC DNA]</scope>
    <source>
        <strain evidence="2 3">3012STDY6756503</strain>
    </source>
</reference>
<dbReference type="EMBL" id="CAACYD010000007">
    <property type="protein sequence ID" value="VFA89332.1"/>
    <property type="molecule type" value="Genomic_DNA"/>
</dbReference>
<protein>
    <submittedName>
        <fullName evidence="2">Protein of uncharacterized function (DUF3705)</fullName>
    </submittedName>
</protein>
<dbReference type="Proteomes" id="UP000360750">
    <property type="component" value="Unassembled WGS sequence"/>
</dbReference>
<feature type="domain" description="Acyl-CoA thioesterase-like C-terminal" evidence="1">
    <location>
        <begin position="161"/>
        <end position="261"/>
    </location>
</feature>
<organism evidence="2 3">
    <name type="scientific">Gordonia paraffinivorans</name>
    <dbReference type="NCBI Taxonomy" id="175628"/>
    <lineage>
        <taxon>Bacteria</taxon>
        <taxon>Bacillati</taxon>
        <taxon>Actinomycetota</taxon>
        <taxon>Actinomycetes</taxon>
        <taxon>Mycobacteriales</taxon>
        <taxon>Gordoniaceae</taxon>
        <taxon>Gordonia</taxon>
    </lineage>
</organism>
<accession>A0ABD7V4P5</accession>
<comment type="caution">
    <text evidence="2">The sequence shown here is derived from an EMBL/GenBank/DDBJ whole genome shotgun (WGS) entry which is preliminary data.</text>
</comment>
<gene>
    <name evidence="2" type="ORF">NCTC8139_02894</name>
</gene>
<sequence length="288" mass="31494">MTSIAFFDTVDGPSGETRYEPTPFSRSAWSPDAVTGPAVCGLVAWAVEEEYGSAEFLPARCTIDMFKSARYLPTSTRNRLIRSGGRIRVVDTEIVQHPADGEEFTVARGTTVFLKSSTNPPGQRWHRPAEWVTFRPPESDPEGHWPLFSSDSPDGALGDWDPTMGNHQNGNRKRLWTRAVPVLPGAEPTPFQRAVISAESASLISNWGTTGIGFINCDLTVAISRLPRGERVGVEADFHVEDDGISVSNTGLYDRDGMFGTALVTAVNNAAAQIDFTKVDTTKRYREG</sequence>
<evidence type="ECO:0000259" key="1">
    <source>
        <dbReference type="Pfam" id="PF20789"/>
    </source>
</evidence>
<proteinExistence type="predicted"/>
<evidence type="ECO:0000313" key="3">
    <source>
        <dbReference type="Proteomes" id="UP000360750"/>
    </source>
</evidence>
<evidence type="ECO:0000313" key="2">
    <source>
        <dbReference type="EMBL" id="VFA89332.1"/>
    </source>
</evidence>
<name>A0ABD7V4P5_9ACTN</name>
<dbReference type="GeneID" id="60750883"/>
<dbReference type="RefSeq" id="WP_006900169.1">
    <property type="nucleotide sequence ID" value="NZ_CAACYD010000007.1"/>
</dbReference>